<feature type="compositionally biased region" description="Basic and acidic residues" evidence="1">
    <location>
        <begin position="1091"/>
        <end position="1103"/>
    </location>
</feature>
<evidence type="ECO:0000256" key="1">
    <source>
        <dbReference type="SAM" id="MobiDB-lite"/>
    </source>
</evidence>
<keyword evidence="2" id="KW-1185">Reference proteome</keyword>
<feature type="compositionally biased region" description="Basic and acidic residues" evidence="1">
    <location>
        <begin position="1219"/>
        <end position="1259"/>
    </location>
</feature>
<feature type="compositionally biased region" description="Low complexity" evidence="1">
    <location>
        <begin position="161"/>
        <end position="172"/>
    </location>
</feature>
<evidence type="ECO:0000313" key="3">
    <source>
        <dbReference type="RefSeq" id="XP_026274028.1"/>
    </source>
</evidence>
<gene>
    <name evidence="3" type="primary">LOC113203501</name>
</gene>
<feature type="region of interest" description="Disordered" evidence="1">
    <location>
        <begin position="1145"/>
        <end position="1192"/>
    </location>
</feature>
<feature type="region of interest" description="Disordered" evidence="1">
    <location>
        <begin position="412"/>
        <end position="440"/>
    </location>
</feature>
<feature type="compositionally biased region" description="Polar residues" evidence="1">
    <location>
        <begin position="1578"/>
        <end position="1591"/>
    </location>
</feature>
<feature type="compositionally biased region" description="Basic and acidic residues" evidence="1">
    <location>
        <begin position="1322"/>
        <end position="1338"/>
    </location>
</feature>
<reference evidence="3" key="1">
    <citation type="submission" date="2025-08" db="UniProtKB">
        <authorList>
            <consortium name="RefSeq"/>
        </authorList>
    </citation>
    <scope>IDENTIFICATION</scope>
    <source>
        <tissue evidence="3">Whole organism</tissue>
    </source>
</reference>
<sequence length="1631" mass="180524">MEVIAGDLADLPFQRRNVVEWSHRDQLTGALERARRETNHWSASTASAIHNYNKVVDQRALNLGDGRVQQTQRKQLEVFSTRVPGGSMQVIRSSTTSSSRSTVQLSQMGAGSWSTVPDMDTAFGDLQLSLHPLDLSSEKSKASVGRSIGWRRPPSRVARTNAANSAASNSASGAERQDGPKETRLEITVEDDKSEPSGPIISFPSDDDSSEKTASIITASSSVRNSSSRHSIVESRKSCSSENLVKVGVDISDAQSVDSGSSANGFLGRSSVLRRSLQYTRPPDFPTGTSVRRMREEIEARGGVSITSVPTSPSPTPTPASAKEHTLDKVKRLVSDSIATQNHSFVTVKSLNEVRGRLRSKVADDDAKPVNGESEEQPATDTLVSEDHVLRRVKETAKTSGPRVQSYVFGMENGRGASTDRADSPQKDKTTNGVRSEEWHRRRKSYGFETEVQNQGLLSLKESKEDSWSDSGATLSPLLKHIDVIKRSREAGRIPRPVSLYEQDPARLDSNGDVKSNGLAALRAGDEPATKRTVVNIVEDAEKATDMDRRRDVLRRRTEREISRQARSARSLTEPVSVSIPIVANDAVVVRADGGGSHDDPTPEPTLLINGFHYDQSSKSQETKRHSIAIVEQVDDDDSNDKVDANKDAPSLPRPADTYLSDSTEDAGHARKKRVEFSKTEVHFAAEPGRFNLVSTDDKPPPTNIVRGRRRQKLLAEQRINRSGLPEVRFGDTPLEQTTLAPADGEEHKTTAATGVITVTMEGKLSPDHPAERLQPTRTVEADDEKARGLVRCTVSAEAETPSGTAVPMWRSTVTLKNNSFASPTVPSNETTNDGQAEFQRLLKSLRPTGKRESIPSEVTPEVKITTHAPTVRSKGFSTKVTLVPETPGGFVSEHHTTHKQLDSSEQKNILHSLKLSVSPPSPTSYSPILDAPLPITLTGPSYPTLLDTREHRSREHRDSVTEDGDWRYRHHASKAEKLVQLDRGLVDPQPRTASPNTVYIVPEQRKQSRFTDVGRAGLRTPSPVLPKSFSLVDSVTRRTDAATQVSRDDCERTVSVREILDRLAVEKTEGKERIIEVVSLPTKQVADAAPECRRSSPMHDKINGGTAPPLTDSAIFREQRPTSPLEVILSRKRLIERDVDGVQEGRVRSPGLSLAEEATRPRRGSPVTRNAANKGEHREFHHSNAPPGGHHIDVVERFLRSERERSHVDQVQARCRSRSPDGKGRLRPSREVRDIERRSRSRDPEVDDRSRELAEIQEKRRRSRSRDEIRAREARSHDTRRRSRSRDELDERVSSPHREARSRSRSQDELEIDRGHRHRSGSRDALEQRHRERSRDKKERHRSRSRDLLDATDRHRSESREVFEISKQRSRSRDGTEHKRGHHDSGRTSRSREELKDHVGLNGSAVPKASPEDKPGDWGRSTEVGHNGKERAPEAAERRHRCKCAERDVRDVRDAKGRVAAADRAGQRQAHKGEQAPAQSRRIRAAADQKADKMVRKTRTHVAAMASPIAHLVKPSKDRASSATAAPRRPGDVHLLMEPIRPVRRTAAPAKHSGSSNHPSTVANGTRAGLARASAQRRGTTSDSNSSLSQGKGAAPSRQGAEPLRERQERPARRSHRKHAPGDSGPGLMS</sequence>
<name>A0A6J1S092_FRAOC</name>
<feature type="compositionally biased region" description="Polar residues" evidence="1">
    <location>
        <begin position="1554"/>
        <end position="1565"/>
    </location>
</feature>
<feature type="compositionally biased region" description="Basic and acidic residues" evidence="1">
    <location>
        <begin position="418"/>
        <end position="440"/>
    </location>
</feature>
<feature type="region of interest" description="Disordered" evidence="1">
    <location>
        <begin position="301"/>
        <end position="325"/>
    </location>
</feature>
<dbReference type="Proteomes" id="UP000504606">
    <property type="component" value="Unplaced"/>
</dbReference>
<feature type="region of interest" description="Disordered" evidence="1">
    <location>
        <begin position="360"/>
        <end position="381"/>
    </location>
</feature>
<feature type="compositionally biased region" description="Basic and acidic residues" evidence="1">
    <location>
        <begin position="1266"/>
        <end position="1278"/>
    </location>
</feature>
<proteinExistence type="predicted"/>
<feature type="compositionally biased region" description="Basic and acidic residues" evidence="1">
    <location>
        <begin position="175"/>
        <end position="195"/>
    </location>
</feature>
<feature type="region of interest" description="Disordered" evidence="1">
    <location>
        <begin position="632"/>
        <end position="673"/>
    </location>
</feature>
<evidence type="ECO:0000313" key="2">
    <source>
        <dbReference type="Proteomes" id="UP000504606"/>
    </source>
</evidence>
<feature type="compositionally biased region" description="Basic and acidic residues" evidence="1">
    <location>
        <begin position="1427"/>
        <end position="1458"/>
    </location>
</feature>
<feature type="compositionally biased region" description="Basic and acidic residues" evidence="1">
    <location>
        <begin position="1346"/>
        <end position="1400"/>
    </location>
</feature>
<protein>
    <submittedName>
        <fullName evidence="3">Uncharacterized protein LOC113203501 isoform X2</fullName>
    </submittedName>
</protein>
<accession>A0A6J1S092</accession>
<feature type="compositionally biased region" description="Basic and acidic residues" evidence="1">
    <location>
        <begin position="1486"/>
        <end position="1496"/>
    </location>
</feature>
<dbReference type="RefSeq" id="XP_026274028.1">
    <property type="nucleotide sequence ID" value="XM_026418243.2"/>
</dbReference>
<feature type="region of interest" description="Disordered" evidence="1">
    <location>
        <begin position="137"/>
        <end position="212"/>
    </location>
</feature>
<feature type="region of interest" description="Disordered" evidence="1">
    <location>
        <begin position="1204"/>
        <end position="1631"/>
    </location>
</feature>
<dbReference type="GeneID" id="113203501"/>
<organism evidence="2 3">
    <name type="scientific">Frankliniella occidentalis</name>
    <name type="common">Western flower thrips</name>
    <name type="synonym">Euthrips occidentalis</name>
    <dbReference type="NCBI Taxonomy" id="133901"/>
    <lineage>
        <taxon>Eukaryota</taxon>
        <taxon>Metazoa</taxon>
        <taxon>Ecdysozoa</taxon>
        <taxon>Arthropoda</taxon>
        <taxon>Hexapoda</taxon>
        <taxon>Insecta</taxon>
        <taxon>Pterygota</taxon>
        <taxon>Neoptera</taxon>
        <taxon>Paraneoptera</taxon>
        <taxon>Thysanoptera</taxon>
        <taxon>Terebrantia</taxon>
        <taxon>Thripoidea</taxon>
        <taxon>Thripidae</taxon>
        <taxon>Frankliniella</taxon>
    </lineage>
</organism>
<feature type="compositionally biased region" description="Basic and acidic residues" evidence="1">
    <location>
        <begin position="1286"/>
        <end position="1315"/>
    </location>
</feature>
<feature type="region of interest" description="Disordered" evidence="1">
    <location>
        <begin position="1089"/>
        <end position="1113"/>
    </location>
</feature>
<feature type="compositionally biased region" description="Basic and acidic residues" evidence="1">
    <location>
        <begin position="1604"/>
        <end position="1613"/>
    </location>
</feature>